<dbReference type="PROSITE" id="PS00369">
    <property type="entry name" value="PTS_HPR_HIS"/>
    <property type="match status" value="1"/>
</dbReference>
<dbReference type="InterPro" id="IPR035895">
    <property type="entry name" value="HPr-like_sf"/>
</dbReference>
<evidence type="ECO:0000313" key="8">
    <source>
        <dbReference type="Proteomes" id="UP000273807"/>
    </source>
</evidence>
<dbReference type="AlphaFoldDB" id="A0A3N0BPV3"/>
<dbReference type="PROSITE" id="PS51350">
    <property type="entry name" value="PTS_HPR_DOM"/>
    <property type="match status" value="1"/>
</dbReference>
<comment type="function">
    <text evidence="1">General (non sugar-specific) component of the phosphoenolpyruvate-dependent sugar phosphotransferase system (sugar PTS). This major carbohydrate active-transport system catalyzes the phosphorylation of incoming sugar substrates concomitantly with their translocation across the cell membrane. The phosphoryl group from phosphoenolpyruvate (PEP) is transferred to the phosphoryl carrier protein HPr by enzyme I. Phospho-HPr then transfers it to the PTS EIIA domain.</text>
</comment>
<dbReference type="Gene3D" id="3.30.1340.10">
    <property type="entry name" value="HPr-like"/>
    <property type="match status" value="1"/>
</dbReference>
<sequence length="86" mass="8489">MNSKTVTVGSAAGLHARPAALIAQAAAAYDDEITLTLAGKDPADANSSLMIMMLGAGHGTPITIASDNHPAVEAISAMIGSDLDAG</sequence>
<dbReference type="RefSeq" id="WP_123256559.1">
    <property type="nucleotide sequence ID" value="NZ_RBED01000135.1"/>
</dbReference>
<evidence type="ECO:0000256" key="4">
    <source>
        <dbReference type="ARBA" id="ARBA00022490"/>
    </source>
</evidence>
<dbReference type="Pfam" id="PF00381">
    <property type="entry name" value="PTS-HPr"/>
    <property type="match status" value="1"/>
</dbReference>
<keyword evidence="5" id="KW-0598">Phosphotransferase system</keyword>
<organism evidence="7 8">
    <name type="scientific">Arthrobacter oryzae</name>
    <dbReference type="NCBI Taxonomy" id="409290"/>
    <lineage>
        <taxon>Bacteria</taxon>
        <taxon>Bacillati</taxon>
        <taxon>Actinomycetota</taxon>
        <taxon>Actinomycetes</taxon>
        <taxon>Micrococcales</taxon>
        <taxon>Micrococcaceae</taxon>
        <taxon>Arthrobacter</taxon>
    </lineage>
</organism>
<dbReference type="GO" id="GO:0009401">
    <property type="term" value="P:phosphoenolpyruvate-dependent sugar phosphotransferase system"/>
    <property type="evidence" value="ECO:0007669"/>
    <property type="project" value="UniProtKB-KW"/>
</dbReference>
<dbReference type="PANTHER" id="PTHR33705">
    <property type="entry name" value="PHOSPHOCARRIER PROTEIN HPR"/>
    <property type="match status" value="1"/>
</dbReference>
<feature type="domain" description="HPr" evidence="6">
    <location>
        <begin position="1"/>
        <end position="86"/>
    </location>
</feature>
<evidence type="ECO:0000256" key="2">
    <source>
        <dbReference type="ARBA" id="ARBA00004496"/>
    </source>
</evidence>
<dbReference type="PANTHER" id="PTHR33705:SF2">
    <property type="entry name" value="PHOSPHOCARRIER PROTEIN NPR"/>
    <property type="match status" value="1"/>
</dbReference>
<evidence type="ECO:0000256" key="5">
    <source>
        <dbReference type="ARBA" id="ARBA00022683"/>
    </source>
</evidence>
<dbReference type="InterPro" id="IPR050399">
    <property type="entry name" value="HPr"/>
</dbReference>
<comment type="caution">
    <text evidence="7">The sequence shown here is derived from an EMBL/GenBank/DDBJ whole genome shotgun (WGS) entry which is preliminary data.</text>
</comment>
<comment type="subcellular location">
    <subcellularLocation>
        <location evidence="2">Cytoplasm</location>
    </subcellularLocation>
</comment>
<protein>
    <recommendedName>
        <fullName evidence="3">Phosphocarrier protein HPr</fullName>
    </recommendedName>
</protein>
<dbReference type="NCBIfam" id="TIGR01003">
    <property type="entry name" value="PTS_HPr_family"/>
    <property type="match status" value="1"/>
</dbReference>
<gene>
    <name evidence="7" type="ORF">D7003_16740</name>
</gene>
<dbReference type="InterPro" id="IPR000032">
    <property type="entry name" value="HPr-like"/>
</dbReference>
<proteinExistence type="predicted"/>
<dbReference type="EMBL" id="RBED01000135">
    <property type="protein sequence ID" value="RNL50385.1"/>
    <property type="molecule type" value="Genomic_DNA"/>
</dbReference>
<name>A0A3N0BPV3_9MICC</name>
<dbReference type="SUPFAM" id="SSF55594">
    <property type="entry name" value="HPr-like"/>
    <property type="match status" value="1"/>
</dbReference>
<evidence type="ECO:0000313" key="7">
    <source>
        <dbReference type="EMBL" id="RNL50385.1"/>
    </source>
</evidence>
<dbReference type="Proteomes" id="UP000273807">
    <property type="component" value="Unassembled WGS sequence"/>
</dbReference>
<dbReference type="PRINTS" id="PR00107">
    <property type="entry name" value="PHOSPHOCPHPR"/>
</dbReference>
<evidence type="ECO:0000259" key="6">
    <source>
        <dbReference type="PROSITE" id="PS51350"/>
    </source>
</evidence>
<accession>A0A3N0BPV3</accession>
<evidence type="ECO:0000256" key="1">
    <source>
        <dbReference type="ARBA" id="ARBA00003681"/>
    </source>
</evidence>
<keyword evidence="4" id="KW-0963">Cytoplasm</keyword>
<dbReference type="OrthoDB" id="9809047at2"/>
<dbReference type="CDD" id="cd00367">
    <property type="entry name" value="PTS-HPr_like"/>
    <property type="match status" value="1"/>
</dbReference>
<evidence type="ECO:0000256" key="3">
    <source>
        <dbReference type="ARBA" id="ARBA00020422"/>
    </source>
</evidence>
<keyword evidence="8" id="KW-1185">Reference proteome</keyword>
<dbReference type="InterPro" id="IPR001020">
    <property type="entry name" value="PTS_HPr_His_P_site"/>
</dbReference>
<reference evidence="7 8" key="1">
    <citation type="submission" date="2018-10" db="EMBL/GenBank/DDBJ databases">
        <title>Genome sequencing of Arthrobacter oryzae TNB02.</title>
        <authorList>
            <person name="Cho Y.-J."/>
            <person name="Cho A."/>
            <person name="Kim O.-S."/>
        </authorList>
    </citation>
    <scope>NUCLEOTIDE SEQUENCE [LARGE SCALE GENOMIC DNA]</scope>
    <source>
        <strain evidence="7 8">TNB02</strain>
    </source>
</reference>
<dbReference type="GO" id="GO:0005737">
    <property type="term" value="C:cytoplasm"/>
    <property type="evidence" value="ECO:0007669"/>
    <property type="project" value="UniProtKB-SubCell"/>
</dbReference>